<feature type="transmembrane region" description="Helical" evidence="1">
    <location>
        <begin position="384"/>
        <end position="409"/>
    </location>
</feature>
<dbReference type="Gene3D" id="1.20.1640.10">
    <property type="entry name" value="Multidrug efflux transporter AcrB transmembrane domain"/>
    <property type="match status" value="2"/>
</dbReference>
<reference evidence="3" key="1">
    <citation type="submission" date="2016-11" db="EMBL/GenBank/DDBJ databases">
        <authorList>
            <person name="Varghese N."/>
            <person name="Submissions S."/>
        </authorList>
    </citation>
    <scope>NUCLEOTIDE SEQUENCE [LARGE SCALE GENOMIC DNA]</scope>
    <source>
        <strain evidence="3">DSM 11003</strain>
    </source>
</reference>
<feature type="transmembrane region" description="Helical" evidence="1">
    <location>
        <begin position="993"/>
        <end position="1019"/>
    </location>
</feature>
<dbReference type="Proteomes" id="UP000242329">
    <property type="component" value="Unassembled WGS sequence"/>
</dbReference>
<dbReference type="Gene3D" id="3.30.70.1430">
    <property type="entry name" value="Multidrug efflux transporter AcrB pore domain"/>
    <property type="match status" value="2"/>
</dbReference>
<accession>A0A1M5Q653</accession>
<protein>
    <submittedName>
        <fullName evidence="2">Hydrophobic/amphiphilic exporter-1, HAE1 family</fullName>
    </submittedName>
</protein>
<dbReference type="OrthoDB" id="9757876at2"/>
<dbReference type="Pfam" id="PF00873">
    <property type="entry name" value="ACR_tran"/>
    <property type="match status" value="1"/>
</dbReference>
<dbReference type="SUPFAM" id="SSF82714">
    <property type="entry name" value="Multidrug efflux transporter AcrB TolC docking domain, DN and DC subdomains"/>
    <property type="match status" value="2"/>
</dbReference>
<gene>
    <name evidence="2" type="ORF">SAMN02745221_01660</name>
</gene>
<evidence type="ECO:0000313" key="2">
    <source>
        <dbReference type="EMBL" id="SHH09251.1"/>
    </source>
</evidence>
<keyword evidence="1" id="KW-0472">Membrane</keyword>
<feature type="transmembrane region" description="Helical" evidence="1">
    <location>
        <begin position="335"/>
        <end position="351"/>
    </location>
</feature>
<dbReference type="InterPro" id="IPR001036">
    <property type="entry name" value="Acrflvin-R"/>
</dbReference>
<dbReference type="PRINTS" id="PR00702">
    <property type="entry name" value="ACRIFLAVINRP"/>
</dbReference>
<dbReference type="RefSeq" id="WP_073092718.1">
    <property type="nucleotide sequence ID" value="NZ_FQWY01000030.1"/>
</dbReference>
<dbReference type="AlphaFoldDB" id="A0A1M5Q653"/>
<dbReference type="Gene3D" id="3.30.2090.10">
    <property type="entry name" value="Multidrug efflux transporter AcrB TolC docking domain, DN and DC subdomains"/>
    <property type="match status" value="2"/>
</dbReference>
<feature type="transmembrane region" description="Helical" evidence="1">
    <location>
        <begin position="890"/>
        <end position="910"/>
    </location>
</feature>
<feature type="transmembrane region" description="Helical" evidence="1">
    <location>
        <begin position="429"/>
        <end position="449"/>
    </location>
</feature>
<feature type="transmembrane region" description="Helical" evidence="1">
    <location>
        <begin position="12"/>
        <end position="30"/>
    </location>
</feature>
<dbReference type="InterPro" id="IPR027463">
    <property type="entry name" value="AcrB_DN_DC_subdom"/>
</dbReference>
<keyword evidence="1" id="KW-1133">Transmembrane helix</keyword>
<dbReference type="SUPFAM" id="SSF82693">
    <property type="entry name" value="Multidrug efflux transporter AcrB pore domain, PN1, PN2, PC1 and PC2 subdomains"/>
    <property type="match status" value="3"/>
</dbReference>
<feature type="transmembrane region" description="Helical" evidence="1">
    <location>
        <begin position="461"/>
        <end position="483"/>
    </location>
</feature>
<dbReference type="PANTHER" id="PTHR32063">
    <property type="match status" value="1"/>
</dbReference>
<dbReference type="PANTHER" id="PTHR32063:SF0">
    <property type="entry name" value="SWARMING MOTILITY PROTEIN SWRC"/>
    <property type="match status" value="1"/>
</dbReference>
<feature type="transmembrane region" description="Helical" evidence="1">
    <location>
        <begin position="534"/>
        <end position="554"/>
    </location>
</feature>
<proteinExistence type="predicted"/>
<dbReference type="GO" id="GO:0005886">
    <property type="term" value="C:plasma membrane"/>
    <property type="evidence" value="ECO:0007669"/>
    <property type="project" value="TreeGrafter"/>
</dbReference>
<feature type="transmembrane region" description="Helical" evidence="1">
    <location>
        <begin position="861"/>
        <end position="883"/>
    </location>
</feature>
<name>A0A1M5Q653_9FIRM</name>
<dbReference type="EMBL" id="FQWY01000030">
    <property type="protein sequence ID" value="SHH09251.1"/>
    <property type="molecule type" value="Genomic_DNA"/>
</dbReference>
<sequence>MKLVEFAVKRPVTMTILVAVILILGFFTYAKLPVDLYPDMQIPVAMISTSYPGAGPEEVEERVSKPIEGTVATLSNVKKVQSTSSAGNSTVVVFFEWGTNMDSAMQDIRERLGLVETWLPKEAEKPFVLKIDPSLMPIIQLAVSAEENPERLRDIAEDIIIPRLERISQVAAVYSTGGKAREIKVEVDPVKLESYGLSMAQVAQVLQMENFNMSSGKADSGERQYFVRTLQEFVQVSDIGETAIITPQGNTVYLKDIARISEGYKEQDQLTRVNGNSALGIHVMKQTGANTVAASQAVHREIEKLSGELGKDIKIDFIFDQADFIKSSISNTVNMILKGALLAMLVLFLFLHNMRSTLIIFAAIPLSIIATFIIMYFSGYSVNLLTMGGLALGVGRIVDDSIVVFENIYRHRSLGLLPREAAVKGATEVGGAVIATTTTLLAVFLPIVFVEGLASLLFKPLALTISFAMICSLLVALTVIPLLSSRVLTDASMQRAAEPKGRIGRVVKKFADFMDNLGEKYRIFLARALKRRKLVALVVTVLMIGALAAVPLVGAEFMPAMDSGEISVRIKTDKGSSLAATDEITNAVEEKIREVPEVEVIFTSVGQSSFMMSGGGHTDSSLLYVKLTDRKNRERGVDLVAEEIRRELSLIPGAKIEVSVMDQSSNMGSGSGGPINIQVRGDDLNTLREISSEVVEIVKKVPGTREVTCSLTDGSPEIRIRVDRKRAAAFNLTPMQIAGEIKNAMEGTVVTRYKAEGQEVDVRIKYLAAGEKDIEYLKNITIMSPVGGVKLSSLAVFEMGQGPVSITRVDQVRQADINGYLLNRDLKSVIDDIKKETDKLTLPAGYSIEFGGQAEDMMESFSSLAVALLLAIILVYAVMAVQYESFFDPFVIMFSVPTAFIGVVLGLLLTGRSFSVPAFIGAIMMVGIVVSNAIVFVDYLKKLRERGMEREEAILEAGRVRLRPILMTAFSTILAMIPLALGLGEGGEAQAPLATVIISGLLVSTLITLVLVPVVYSVFDDLRGRFRIRDVKIDK</sequence>
<keyword evidence="1" id="KW-0812">Transmembrane</keyword>
<dbReference type="Gene3D" id="3.30.70.1440">
    <property type="entry name" value="Multidrug efflux transporter AcrB pore domain"/>
    <property type="match status" value="1"/>
</dbReference>
<dbReference type="STRING" id="1123382.SAMN02745221_01660"/>
<keyword evidence="3" id="KW-1185">Reference proteome</keyword>
<dbReference type="Gene3D" id="3.30.70.1320">
    <property type="entry name" value="Multidrug efflux transporter AcrB pore domain like"/>
    <property type="match status" value="1"/>
</dbReference>
<dbReference type="GO" id="GO:0042910">
    <property type="term" value="F:xenobiotic transmembrane transporter activity"/>
    <property type="evidence" value="ECO:0007669"/>
    <property type="project" value="TreeGrafter"/>
</dbReference>
<feature type="transmembrane region" description="Helical" evidence="1">
    <location>
        <begin position="358"/>
        <end position="378"/>
    </location>
</feature>
<organism evidence="2 3">
    <name type="scientific">Thermosyntropha lipolytica DSM 11003</name>
    <dbReference type="NCBI Taxonomy" id="1123382"/>
    <lineage>
        <taxon>Bacteria</taxon>
        <taxon>Bacillati</taxon>
        <taxon>Bacillota</taxon>
        <taxon>Clostridia</taxon>
        <taxon>Eubacteriales</taxon>
        <taxon>Syntrophomonadaceae</taxon>
        <taxon>Thermosyntropha</taxon>
    </lineage>
</organism>
<feature type="transmembrane region" description="Helical" evidence="1">
    <location>
        <begin position="960"/>
        <end position="981"/>
    </location>
</feature>
<dbReference type="SUPFAM" id="SSF82866">
    <property type="entry name" value="Multidrug efflux transporter AcrB transmembrane domain"/>
    <property type="match status" value="2"/>
</dbReference>
<evidence type="ECO:0000256" key="1">
    <source>
        <dbReference type="SAM" id="Phobius"/>
    </source>
</evidence>
<feature type="transmembrane region" description="Helical" evidence="1">
    <location>
        <begin position="916"/>
        <end position="940"/>
    </location>
</feature>
<evidence type="ECO:0000313" key="3">
    <source>
        <dbReference type="Proteomes" id="UP000242329"/>
    </source>
</evidence>